<organism evidence="2 3">
    <name type="scientific">Coemansia reversa (strain ATCC 12441 / NRRL 1564)</name>
    <dbReference type="NCBI Taxonomy" id="763665"/>
    <lineage>
        <taxon>Eukaryota</taxon>
        <taxon>Fungi</taxon>
        <taxon>Fungi incertae sedis</taxon>
        <taxon>Zoopagomycota</taxon>
        <taxon>Kickxellomycotina</taxon>
        <taxon>Kickxellomycetes</taxon>
        <taxon>Kickxellales</taxon>
        <taxon>Kickxellaceae</taxon>
        <taxon>Coemansia</taxon>
    </lineage>
</organism>
<feature type="region of interest" description="Disordered" evidence="1">
    <location>
        <begin position="111"/>
        <end position="147"/>
    </location>
</feature>
<reference evidence="2 3" key="1">
    <citation type="journal article" date="2015" name="Genome Biol. Evol.">
        <title>Phylogenomic analyses indicate that early fungi evolved digesting cell walls of algal ancestors of land plants.</title>
        <authorList>
            <person name="Chang Y."/>
            <person name="Wang S."/>
            <person name="Sekimoto S."/>
            <person name="Aerts A.L."/>
            <person name="Choi C."/>
            <person name="Clum A."/>
            <person name="LaButti K.M."/>
            <person name="Lindquist E.A."/>
            <person name="Yee Ngan C."/>
            <person name="Ohm R.A."/>
            <person name="Salamov A.A."/>
            <person name="Grigoriev I.V."/>
            <person name="Spatafora J.W."/>
            <person name="Berbee M.L."/>
        </authorList>
    </citation>
    <scope>NUCLEOTIDE SEQUENCE [LARGE SCALE GENOMIC DNA]</scope>
    <source>
        <strain evidence="2 3">NRRL 1564</strain>
    </source>
</reference>
<dbReference type="STRING" id="763665.A0A2G5BJJ4"/>
<feature type="region of interest" description="Disordered" evidence="1">
    <location>
        <begin position="189"/>
        <end position="235"/>
    </location>
</feature>
<proteinExistence type="predicted"/>
<accession>A0A2G5BJJ4</accession>
<gene>
    <name evidence="2" type="ORF">COEREDRAFT_90519</name>
</gene>
<keyword evidence="3" id="KW-1185">Reference proteome</keyword>
<feature type="compositionally biased region" description="Polar residues" evidence="1">
    <location>
        <begin position="213"/>
        <end position="235"/>
    </location>
</feature>
<dbReference type="OrthoDB" id="5578978at2759"/>
<feature type="compositionally biased region" description="Low complexity" evidence="1">
    <location>
        <begin position="254"/>
        <end position="267"/>
    </location>
</feature>
<evidence type="ECO:0008006" key="4">
    <source>
        <dbReference type="Google" id="ProtNLM"/>
    </source>
</evidence>
<feature type="compositionally biased region" description="Polar residues" evidence="1">
    <location>
        <begin position="63"/>
        <end position="90"/>
    </location>
</feature>
<feature type="region of interest" description="Disordered" evidence="1">
    <location>
        <begin position="251"/>
        <end position="278"/>
    </location>
</feature>
<evidence type="ECO:0000256" key="1">
    <source>
        <dbReference type="SAM" id="MobiDB-lite"/>
    </source>
</evidence>
<feature type="region of interest" description="Disordered" evidence="1">
    <location>
        <begin position="369"/>
        <end position="474"/>
    </location>
</feature>
<sequence length="730" mass="79216">MTSEFVFVRGAEGTPISQRSVRNGHTRNGNGEPHPEHDPVVADLSEDEQYPDPLTFLAARSPNPRTTSPLQNGSSSQDTGATSPEITSGTPVRGSSIADIDRISNFTGRVVGSARQSQRRISSWRGLRKRRRTSNNETGYGEQPVPVVIDRRTSSVLSPPGLTKQQLSQPLLEDRPIAALRSRSVDEAMVSGKEQAGNRTQLWSASKRIRMSGTESSNDGSESNRNADLQHTKTGAITPYTASVLESAGKSTMLPSELSSPLSKKNSTLSEALQRDGHNPDAVILADESSSYPTTNSSAPPVLSVDDSGRVVHVSQTPDVSSQETTEIAKEHGIGALSPLSSSSSQLTEPILDQTTEADAAVVGVQPAGGLLNEKGNSPDGGEVSQRQTSEDVQIERRESLQAFTESCTDQSPMVMSNGEKDADNDDIESNIAKPSTIPETNLAPASTSVQHDSLEDSERANGGTSSLIEADPCDSLDYNSANLAGNQVTSGEQTTPRQYISTRQGLQRTVAATENIRRTSARTDTLKRRSLGSDALAHSQSGRQRKTSFSRRMTMCQRLQQLNELSTSDGRLGIQMDPALAPPARLLVSNNHGDALNIDSISTPSTPSRRATFSGAMRVLGECDPVVTDTDRLRYMCKLKGLIDGTELSAREALQTLYFFTGDWVSARRYIVLGEKSLTEDCMWSVKEDEILLQGLDSEKMEELRERKGNVEVYRRLQFLNTFHSTRAH</sequence>
<protein>
    <recommendedName>
        <fullName evidence="4">TRF2-interacting telomeric protein/Rap1 C-terminal domain-containing protein</fullName>
    </recommendedName>
</protein>
<feature type="region of interest" description="Disordered" evidence="1">
    <location>
        <begin position="530"/>
        <end position="551"/>
    </location>
</feature>
<evidence type="ECO:0000313" key="3">
    <source>
        <dbReference type="Proteomes" id="UP000242474"/>
    </source>
</evidence>
<feature type="compositionally biased region" description="Polar residues" evidence="1">
    <location>
        <begin position="402"/>
        <end position="415"/>
    </location>
</feature>
<name>A0A2G5BJJ4_COERN</name>
<dbReference type="Proteomes" id="UP000242474">
    <property type="component" value="Unassembled WGS sequence"/>
</dbReference>
<feature type="region of interest" description="Disordered" evidence="1">
    <location>
        <begin position="1"/>
        <end position="96"/>
    </location>
</feature>
<dbReference type="EMBL" id="KZ303487">
    <property type="protein sequence ID" value="PIA19176.1"/>
    <property type="molecule type" value="Genomic_DNA"/>
</dbReference>
<feature type="compositionally biased region" description="Polar residues" evidence="1">
    <location>
        <begin position="438"/>
        <end position="452"/>
    </location>
</feature>
<feature type="compositionally biased region" description="Polar residues" evidence="1">
    <location>
        <begin position="15"/>
        <end position="29"/>
    </location>
</feature>
<dbReference type="AlphaFoldDB" id="A0A2G5BJJ4"/>
<evidence type="ECO:0000313" key="2">
    <source>
        <dbReference type="EMBL" id="PIA19176.1"/>
    </source>
</evidence>